<organism evidence="3 4">
    <name type="scientific">Rhizophlyctis rosea</name>
    <dbReference type="NCBI Taxonomy" id="64517"/>
    <lineage>
        <taxon>Eukaryota</taxon>
        <taxon>Fungi</taxon>
        <taxon>Fungi incertae sedis</taxon>
        <taxon>Chytridiomycota</taxon>
        <taxon>Chytridiomycota incertae sedis</taxon>
        <taxon>Chytridiomycetes</taxon>
        <taxon>Rhizophlyctidales</taxon>
        <taxon>Rhizophlyctidaceae</taxon>
        <taxon>Rhizophlyctis</taxon>
    </lineage>
</organism>
<dbReference type="PROSITE" id="PS50897">
    <property type="entry name" value="CTLH"/>
    <property type="match status" value="1"/>
</dbReference>
<dbReference type="InterPro" id="IPR006594">
    <property type="entry name" value="LisH"/>
</dbReference>
<feature type="domain" description="CTLH" evidence="2">
    <location>
        <begin position="157"/>
        <end position="214"/>
    </location>
</feature>
<dbReference type="GO" id="GO:0034657">
    <property type="term" value="C:GID complex"/>
    <property type="evidence" value="ECO:0007669"/>
    <property type="project" value="TreeGrafter"/>
</dbReference>
<dbReference type="AlphaFoldDB" id="A0AAD5S2S5"/>
<comment type="similarity">
    <text evidence="1">Belongs to the FYV10 family.</text>
</comment>
<protein>
    <submittedName>
        <fullName evidence="3">GID complex subunit containing RING finger motif</fullName>
    </submittedName>
</protein>
<dbReference type="GO" id="GO:0005737">
    <property type="term" value="C:cytoplasm"/>
    <property type="evidence" value="ECO:0007669"/>
    <property type="project" value="TreeGrafter"/>
</dbReference>
<evidence type="ECO:0000313" key="4">
    <source>
        <dbReference type="Proteomes" id="UP001212841"/>
    </source>
</evidence>
<dbReference type="InterPro" id="IPR013144">
    <property type="entry name" value="CRA_dom"/>
</dbReference>
<dbReference type="PANTHER" id="PTHR12170">
    <property type="entry name" value="MACROPHAGE ERYTHROBLAST ATTACHER-RELATED"/>
    <property type="match status" value="1"/>
</dbReference>
<dbReference type="InterPro" id="IPR024964">
    <property type="entry name" value="CTLH/CRA"/>
</dbReference>
<dbReference type="InterPro" id="IPR045098">
    <property type="entry name" value="Fyv10_fam"/>
</dbReference>
<dbReference type="Pfam" id="PF10607">
    <property type="entry name" value="CTLH"/>
    <property type="match status" value="1"/>
</dbReference>
<reference evidence="3" key="1">
    <citation type="submission" date="2020-05" db="EMBL/GenBank/DDBJ databases">
        <title>Phylogenomic resolution of chytrid fungi.</title>
        <authorList>
            <person name="Stajich J.E."/>
            <person name="Amses K."/>
            <person name="Simmons R."/>
            <person name="Seto K."/>
            <person name="Myers J."/>
            <person name="Bonds A."/>
            <person name="Quandt C.A."/>
            <person name="Barry K."/>
            <person name="Liu P."/>
            <person name="Grigoriev I."/>
            <person name="Longcore J.E."/>
            <person name="James T.Y."/>
        </authorList>
    </citation>
    <scope>NUCLEOTIDE SEQUENCE</scope>
    <source>
        <strain evidence="3">JEL0318</strain>
    </source>
</reference>
<comment type="caution">
    <text evidence="3">The sequence shown here is derived from an EMBL/GenBank/DDBJ whole genome shotgun (WGS) entry which is preliminary data.</text>
</comment>
<dbReference type="InterPro" id="IPR006595">
    <property type="entry name" value="CTLH_C"/>
</dbReference>
<accession>A0AAD5S2S5</accession>
<keyword evidence="4" id="KW-1185">Reference proteome</keyword>
<dbReference type="EMBL" id="JADGJD010002233">
    <property type="protein sequence ID" value="KAJ3033860.1"/>
    <property type="molecule type" value="Genomic_DNA"/>
</dbReference>
<proteinExistence type="inferred from homology"/>
<name>A0AAD5S2S5_9FUNG</name>
<dbReference type="GO" id="GO:0005634">
    <property type="term" value="C:nucleus"/>
    <property type="evidence" value="ECO:0007669"/>
    <property type="project" value="TreeGrafter"/>
</dbReference>
<gene>
    <name evidence="3" type="primary">FYV10</name>
    <name evidence="3" type="ORF">HK097_004706</name>
</gene>
<evidence type="ECO:0000313" key="3">
    <source>
        <dbReference type="EMBL" id="KAJ3033860.1"/>
    </source>
</evidence>
<evidence type="ECO:0000256" key="1">
    <source>
        <dbReference type="ARBA" id="ARBA00010615"/>
    </source>
</evidence>
<dbReference type="Proteomes" id="UP001212841">
    <property type="component" value="Unassembled WGS sequence"/>
</dbReference>
<feature type="non-terminal residue" evidence="3">
    <location>
        <position position="1"/>
    </location>
</feature>
<dbReference type="GO" id="GO:0043161">
    <property type="term" value="P:proteasome-mediated ubiquitin-dependent protein catabolic process"/>
    <property type="evidence" value="ECO:0007669"/>
    <property type="project" value="InterPro"/>
</dbReference>
<dbReference type="GO" id="GO:0004842">
    <property type="term" value="F:ubiquitin-protein transferase activity"/>
    <property type="evidence" value="ECO:0007669"/>
    <property type="project" value="InterPro"/>
</dbReference>
<dbReference type="PANTHER" id="PTHR12170:SF2">
    <property type="entry name" value="E3 UBIQUITIN-PROTEIN TRANSFERASE MAEA"/>
    <property type="match status" value="1"/>
</dbReference>
<dbReference type="SMART" id="SM00668">
    <property type="entry name" value="CTLH"/>
    <property type="match status" value="1"/>
</dbReference>
<dbReference type="SMART" id="SM00757">
    <property type="entry name" value="CRA"/>
    <property type="match status" value="1"/>
</dbReference>
<dbReference type="PROSITE" id="PS50896">
    <property type="entry name" value="LISH"/>
    <property type="match status" value="1"/>
</dbReference>
<evidence type="ECO:0000259" key="2">
    <source>
        <dbReference type="PROSITE" id="PS50897"/>
    </source>
</evidence>
<sequence>MEKAINHDGLLTLEQPLLKVPLEQLKKSFRASQKILEKDLGNLTVGLEGLAGRAANLTSQDACQSVDNAINRLKTLKRKLMESKAEERAHLDRSRARLQHLNELMDITDIDSDAYARWSKVRMDRILADYMLRKGYTESAKKLAETDSIEPLVDIDVFEQSRKVEDALKRQSCTECLQWCSENRSNLKKTKSTLEFNLRLQEYIELARNRKLTEAIAYARKYLTPFADVHMREIQQAMALLAFNPSTSCVVYQSLFDSSRWHSLISQFRSSSY</sequence>